<dbReference type="Pfam" id="PF04464">
    <property type="entry name" value="Glyphos_transf"/>
    <property type="match status" value="1"/>
</dbReference>
<sequence>MVVTADSRTARAIRAETPLRVVTVARYATLDDVYSRSDVRLALYVNHNPDNFSMLRFASMVHVSLLHGDSDKIISVSNQAKAYDFSFVAGQAAVDRLDRYLPRFDAPARTVIVGRPQLETPAVRPPVAPGARATVLYAPTWEGAQPTAAYGSVATHGLALVERLLDDGGFDVVYRPHPLSGVRDAAYGEADATIRERLARAAEAQPQAGHRVSGDESLAEAFAAADVLVCDVSAVAMDWLPNGRPLVVTVPTSTETVTASTRLLDTVPRLAVADVAGAAGLLRAELEDDPGRDARHALLEYYLGDTTPGASMAAFVTACERMIALADSDARVP</sequence>
<dbReference type="InterPro" id="IPR007554">
    <property type="entry name" value="Glycerophosphate_synth"/>
</dbReference>
<keyword evidence="1" id="KW-0808">Transferase</keyword>
<evidence type="ECO:0000313" key="2">
    <source>
        <dbReference type="Proteomes" id="UP001157091"/>
    </source>
</evidence>
<dbReference type="EMBL" id="BSUK01000001">
    <property type="protein sequence ID" value="GMA25092.1"/>
    <property type="molecule type" value="Genomic_DNA"/>
</dbReference>
<comment type="caution">
    <text evidence="1">The sequence shown here is derived from an EMBL/GenBank/DDBJ whole genome shotgun (WGS) entry which is preliminary data.</text>
</comment>
<proteinExistence type="predicted"/>
<evidence type="ECO:0000313" key="1">
    <source>
        <dbReference type="EMBL" id="GMA25092.1"/>
    </source>
</evidence>
<name>A0ABQ6I3A2_9MICO</name>
<reference evidence="2" key="1">
    <citation type="journal article" date="2019" name="Int. J. Syst. Evol. Microbiol.">
        <title>The Global Catalogue of Microorganisms (GCM) 10K type strain sequencing project: providing services to taxonomists for standard genome sequencing and annotation.</title>
        <authorList>
            <consortium name="The Broad Institute Genomics Platform"/>
            <consortium name="The Broad Institute Genome Sequencing Center for Infectious Disease"/>
            <person name="Wu L."/>
            <person name="Ma J."/>
        </authorList>
    </citation>
    <scope>NUCLEOTIDE SEQUENCE [LARGE SCALE GENOMIC DNA]</scope>
    <source>
        <strain evidence="2">NBRC 106348</strain>
    </source>
</reference>
<dbReference type="Proteomes" id="UP001157091">
    <property type="component" value="Unassembled WGS sequence"/>
</dbReference>
<keyword evidence="2" id="KW-1185">Reference proteome</keyword>
<dbReference type="Gene3D" id="3.40.50.12580">
    <property type="match status" value="1"/>
</dbReference>
<dbReference type="GO" id="GO:0016740">
    <property type="term" value="F:transferase activity"/>
    <property type="evidence" value="ECO:0007669"/>
    <property type="project" value="UniProtKB-KW"/>
</dbReference>
<organism evidence="1 2">
    <name type="scientific">Luteimicrobium album</name>
    <dbReference type="NCBI Taxonomy" id="1054550"/>
    <lineage>
        <taxon>Bacteria</taxon>
        <taxon>Bacillati</taxon>
        <taxon>Actinomycetota</taxon>
        <taxon>Actinomycetes</taxon>
        <taxon>Micrococcales</taxon>
        <taxon>Luteimicrobium</taxon>
    </lineage>
</organism>
<protein>
    <submittedName>
        <fullName evidence="1">Glycosyl transferase</fullName>
    </submittedName>
</protein>
<accession>A0ABQ6I3A2</accession>
<dbReference type="InterPro" id="IPR043148">
    <property type="entry name" value="TagF_C"/>
</dbReference>
<gene>
    <name evidence="1" type="ORF">GCM10025864_28510</name>
</gene>
<dbReference type="RefSeq" id="WP_284293730.1">
    <property type="nucleotide sequence ID" value="NZ_BSUK01000001.1"/>
</dbReference>